<organism evidence="1">
    <name type="scientific">Rhizophora mucronata</name>
    <name type="common">Asiatic mangrove</name>
    <dbReference type="NCBI Taxonomy" id="61149"/>
    <lineage>
        <taxon>Eukaryota</taxon>
        <taxon>Viridiplantae</taxon>
        <taxon>Streptophyta</taxon>
        <taxon>Embryophyta</taxon>
        <taxon>Tracheophyta</taxon>
        <taxon>Spermatophyta</taxon>
        <taxon>Magnoliopsida</taxon>
        <taxon>eudicotyledons</taxon>
        <taxon>Gunneridae</taxon>
        <taxon>Pentapetalae</taxon>
        <taxon>rosids</taxon>
        <taxon>fabids</taxon>
        <taxon>Malpighiales</taxon>
        <taxon>Rhizophoraceae</taxon>
        <taxon>Rhizophora</taxon>
    </lineage>
</organism>
<reference evidence="1" key="1">
    <citation type="submission" date="2018-02" db="EMBL/GenBank/DDBJ databases">
        <title>Rhizophora mucronata_Transcriptome.</title>
        <authorList>
            <person name="Meera S.P."/>
            <person name="Sreeshan A."/>
            <person name="Augustine A."/>
        </authorList>
    </citation>
    <scope>NUCLEOTIDE SEQUENCE</scope>
    <source>
        <tissue evidence="1">Leaf</tissue>
    </source>
</reference>
<dbReference type="EMBL" id="GGEC01078131">
    <property type="protein sequence ID" value="MBX58615.1"/>
    <property type="molecule type" value="Transcribed_RNA"/>
</dbReference>
<sequence length="21" mass="2237">MIFLKKIAVGSVSDGLINSFP</sequence>
<evidence type="ECO:0000313" key="1">
    <source>
        <dbReference type="EMBL" id="MBX58615.1"/>
    </source>
</evidence>
<name>A0A2P2PV78_RHIMU</name>
<dbReference type="AlphaFoldDB" id="A0A2P2PV78"/>
<protein>
    <submittedName>
        <fullName evidence="1">Uncharacterized protein</fullName>
    </submittedName>
</protein>
<proteinExistence type="predicted"/>
<accession>A0A2P2PV78</accession>